<dbReference type="PATRIC" id="fig|997296.3.peg.2554"/>
<sequence length="52" mass="6366">MRCEQQVFLYRLLKLLEQAIVLQQTGQIVEERFQAIRLFEFEYINEIVKVFT</sequence>
<accession>I3DVN4</accession>
<name>I3DVN4_BACMT</name>
<reference evidence="1 2" key="1">
    <citation type="journal article" date="2012" name="Appl. Environ. Microbiol.">
        <title>Genome Sequence of Thermotolerant Bacillus methanolicus: Features and Regulation Related to Methylotrophy and Production of L-Lysine and L-Glutamate from Methanol.</title>
        <authorList>
            <person name="Heggeset T.M."/>
            <person name="Krog A."/>
            <person name="Balzer S."/>
            <person name="Wentzel A."/>
            <person name="Ellingsen T.E."/>
            <person name="Brautaset T."/>
        </authorList>
    </citation>
    <scope>NUCLEOTIDE SEQUENCE [LARGE SCALE GENOMIC DNA]</scope>
    <source>
        <strain evidence="1 2">PB1</strain>
    </source>
</reference>
<comment type="caution">
    <text evidence="1">The sequence shown here is derived from an EMBL/GenBank/DDBJ whole genome shotgun (WGS) entry which is preliminary data.</text>
</comment>
<dbReference type="AlphaFoldDB" id="I3DVN4"/>
<evidence type="ECO:0000313" key="2">
    <source>
        <dbReference type="Proteomes" id="UP000010523"/>
    </source>
</evidence>
<dbReference type="Proteomes" id="UP000010523">
    <property type="component" value="Unassembled WGS sequence"/>
</dbReference>
<gene>
    <name evidence="1" type="ORF">PB1_12114</name>
</gene>
<keyword evidence="2" id="KW-1185">Reference proteome</keyword>
<dbReference type="EMBL" id="AFEU01000003">
    <property type="protein sequence ID" value="EIJ78305.1"/>
    <property type="molecule type" value="Genomic_DNA"/>
</dbReference>
<proteinExistence type="predicted"/>
<evidence type="ECO:0000313" key="1">
    <source>
        <dbReference type="EMBL" id="EIJ78305.1"/>
    </source>
</evidence>
<organism evidence="1 2">
    <name type="scientific">Bacillus methanolicus PB1</name>
    <dbReference type="NCBI Taxonomy" id="997296"/>
    <lineage>
        <taxon>Bacteria</taxon>
        <taxon>Bacillati</taxon>
        <taxon>Bacillota</taxon>
        <taxon>Bacilli</taxon>
        <taxon>Bacillales</taxon>
        <taxon>Bacillaceae</taxon>
        <taxon>Bacillus</taxon>
    </lineage>
</organism>
<protein>
    <submittedName>
        <fullName evidence="1">Uncharacterized protein</fullName>
    </submittedName>
</protein>